<protein>
    <submittedName>
        <fullName evidence="1">17981_t:CDS:1</fullName>
    </submittedName>
</protein>
<dbReference type="PANTHER" id="PTHR13389:SF0">
    <property type="entry name" value="PUMILIO HOMOLOG 3"/>
    <property type="match status" value="1"/>
</dbReference>
<dbReference type="EMBL" id="CAJVQB010157604">
    <property type="protein sequence ID" value="CAG8856244.1"/>
    <property type="molecule type" value="Genomic_DNA"/>
</dbReference>
<gene>
    <name evidence="1" type="ORF">GMARGA_LOCUS45065</name>
</gene>
<feature type="non-terminal residue" evidence="1">
    <location>
        <position position="1"/>
    </location>
</feature>
<dbReference type="PANTHER" id="PTHR13389">
    <property type="entry name" value="PUMILIO HOMOLOG 3"/>
    <property type="match status" value="1"/>
</dbReference>
<feature type="non-terminal residue" evidence="1">
    <location>
        <position position="110"/>
    </location>
</feature>
<name>A0ABN7XQP1_GIGMA</name>
<sequence>PVVFFMSNDLSLKLRETNYAYLVQNIDVYELSNAMQRSSLLEEFYDPEFTLFKTEILNIKDLIAENPSNKDKILKNLFQAIQYIINKLESFNYIIMHRILLEYFTYADEP</sequence>
<dbReference type="InterPro" id="IPR040059">
    <property type="entry name" value="PUM3"/>
</dbReference>
<organism evidence="1 2">
    <name type="scientific">Gigaspora margarita</name>
    <dbReference type="NCBI Taxonomy" id="4874"/>
    <lineage>
        <taxon>Eukaryota</taxon>
        <taxon>Fungi</taxon>
        <taxon>Fungi incertae sedis</taxon>
        <taxon>Mucoromycota</taxon>
        <taxon>Glomeromycotina</taxon>
        <taxon>Glomeromycetes</taxon>
        <taxon>Diversisporales</taxon>
        <taxon>Gigasporaceae</taxon>
        <taxon>Gigaspora</taxon>
    </lineage>
</organism>
<reference evidence="1 2" key="1">
    <citation type="submission" date="2021-06" db="EMBL/GenBank/DDBJ databases">
        <authorList>
            <person name="Kallberg Y."/>
            <person name="Tangrot J."/>
            <person name="Rosling A."/>
        </authorList>
    </citation>
    <scope>NUCLEOTIDE SEQUENCE [LARGE SCALE GENOMIC DNA]</scope>
    <source>
        <strain evidence="1 2">120-4 pot B 10/14</strain>
    </source>
</reference>
<keyword evidence="2" id="KW-1185">Reference proteome</keyword>
<accession>A0ABN7XQP1</accession>
<evidence type="ECO:0000313" key="2">
    <source>
        <dbReference type="Proteomes" id="UP000789901"/>
    </source>
</evidence>
<evidence type="ECO:0000313" key="1">
    <source>
        <dbReference type="EMBL" id="CAG8856244.1"/>
    </source>
</evidence>
<proteinExistence type="predicted"/>
<comment type="caution">
    <text evidence="1">The sequence shown here is derived from an EMBL/GenBank/DDBJ whole genome shotgun (WGS) entry which is preliminary data.</text>
</comment>
<dbReference type="Proteomes" id="UP000789901">
    <property type="component" value="Unassembled WGS sequence"/>
</dbReference>